<dbReference type="EMBL" id="BGZJ01000002">
    <property type="protein sequence ID" value="GBO94570.1"/>
    <property type="molecule type" value="Genomic_DNA"/>
</dbReference>
<dbReference type="SUPFAM" id="SSF52218">
    <property type="entry name" value="Flavoproteins"/>
    <property type="match status" value="1"/>
</dbReference>
<evidence type="ECO:0000256" key="2">
    <source>
        <dbReference type="ARBA" id="ARBA00022643"/>
    </source>
</evidence>
<feature type="domain" description="Flavodoxin-like" evidence="3">
    <location>
        <begin position="13"/>
        <end position="162"/>
    </location>
</feature>
<protein>
    <submittedName>
        <fullName evidence="4">Flavodoxin</fullName>
    </submittedName>
</protein>
<evidence type="ECO:0000259" key="3">
    <source>
        <dbReference type="Pfam" id="PF12641"/>
    </source>
</evidence>
<accession>A0A388SGK8</accession>
<comment type="caution">
    <text evidence="4">The sequence shown here is derived from an EMBL/GenBank/DDBJ whole genome shotgun (WGS) entry which is preliminary data.</text>
</comment>
<dbReference type="GO" id="GO:0010181">
    <property type="term" value="F:FMN binding"/>
    <property type="evidence" value="ECO:0007669"/>
    <property type="project" value="InterPro"/>
</dbReference>
<dbReference type="Pfam" id="PF12641">
    <property type="entry name" value="Flavodoxin_3"/>
    <property type="match status" value="1"/>
</dbReference>
<gene>
    <name evidence="4" type="ORF">MESMUL_19240</name>
</gene>
<dbReference type="InterPro" id="IPR029039">
    <property type="entry name" value="Flavoprotein-like_sf"/>
</dbReference>
<proteinExistence type="predicted"/>
<reference evidence="4 5" key="1">
    <citation type="journal article" date="2018" name="Int. J. Syst. Evol. Microbiol.">
        <title>Mesosutterella multiformis gen. nov., sp. nov., a member of the family Sutterellaceae and Sutterella megalosphaeroides sp. nov., isolated from human faeces.</title>
        <authorList>
            <person name="Sakamoto M."/>
            <person name="Ikeyama N."/>
            <person name="Kunihiro T."/>
            <person name="Iino T."/>
            <person name="Yuki M."/>
            <person name="Ohkuma M."/>
        </authorList>
    </citation>
    <scope>NUCLEOTIDE SEQUENCE [LARGE SCALE GENOMIC DNA]</scope>
    <source>
        <strain evidence="4 5">4NBBH2</strain>
    </source>
</reference>
<dbReference type="AlphaFoldDB" id="A0A388SGK8"/>
<sequence length="172" mass="18780">MMSAMDLKPRRVLVTYESVTGNTKRVAEAIAAVIPGAVLLPITEAPDPGEYDAVFVGFWCDKGHASEAADAYLKSHPSYPFILFGTLGGVPGVGYSVTYENRVREELTAAQVPFRDFRLWQGKIDPELVEKSKARFPMTPERLSRIAAAATHPDAADLKDAQVWALEQLTGS</sequence>
<organism evidence="4 5">
    <name type="scientific">Mesosutterella multiformis</name>
    <dbReference type="NCBI Taxonomy" id="2259133"/>
    <lineage>
        <taxon>Bacteria</taxon>
        <taxon>Pseudomonadati</taxon>
        <taxon>Pseudomonadota</taxon>
        <taxon>Betaproteobacteria</taxon>
        <taxon>Burkholderiales</taxon>
        <taxon>Sutterellaceae</taxon>
        <taxon>Mesosutterella</taxon>
    </lineage>
</organism>
<keyword evidence="5" id="KW-1185">Reference proteome</keyword>
<evidence type="ECO:0000313" key="4">
    <source>
        <dbReference type="EMBL" id="GBO94570.1"/>
    </source>
</evidence>
<evidence type="ECO:0000256" key="1">
    <source>
        <dbReference type="ARBA" id="ARBA00022630"/>
    </source>
</evidence>
<keyword evidence="2" id="KW-0288">FMN</keyword>
<dbReference type="Gene3D" id="3.40.50.360">
    <property type="match status" value="1"/>
</dbReference>
<name>A0A388SGK8_9BURK</name>
<dbReference type="Proteomes" id="UP000266091">
    <property type="component" value="Unassembled WGS sequence"/>
</dbReference>
<evidence type="ECO:0000313" key="5">
    <source>
        <dbReference type="Proteomes" id="UP000266091"/>
    </source>
</evidence>
<keyword evidence="1" id="KW-0285">Flavoprotein</keyword>
<dbReference type="InterPro" id="IPR008254">
    <property type="entry name" value="Flavodoxin/NO_synth"/>
</dbReference>